<feature type="compositionally biased region" description="Acidic residues" evidence="1">
    <location>
        <begin position="66"/>
        <end position="81"/>
    </location>
</feature>
<reference evidence="3 4" key="1">
    <citation type="submission" date="2024-05" db="EMBL/GenBank/DDBJ databases">
        <title>A high-quality chromosomal-level genome assembly of Topmouth culter (Culter alburnus).</title>
        <authorList>
            <person name="Zhao H."/>
        </authorList>
    </citation>
    <scope>NUCLEOTIDE SEQUENCE [LARGE SCALE GENOMIC DNA]</scope>
    <source>
        <strain evidence="3">CATC2023</strain>
        <tissue evidence="3">Muscle</tissue>
    </source>
</reference>
<keyword evidence="4" id="KW-1185">Reference proteome</keyword>
<dbReference type="Proteomes" id="UP001479290">
    <property type="component" value="Unassembled WGS sequence"/>
</dbReference>
<feature type="domain" description="PiggyBac transposable element-derived protein" evidence="2">
    <location>
        <begin position="115"/>
        <end position="473"/>
    </location>
</feature>
<feature type="compositionally biased region" description="Basic and acidic residues" evidence="1">
    <location>
        <begin position="50"/>
        <end position="59"/>
    </location>
</feature>
<protein>
    <recommendedName>
        <fullName evidence="2">PiggyBac transposable element-derived protein domain-containing protein</fullName>
    </recommendedName>
</protein>
<evidence type="ECO:0000256" key="1">
    <source>
        <dbReference type="SAM" id="MobiDB-lite"/>
    </source>
</evidence>
<dbReference type="EMBL" id="JAWDJR010000003">
    <property type="protein sequence ID" value="KAK9977248.1"/>
    <property type="molecule type" value="Genomic_DNA"/>
</dbReference>
<comment type="caution">
    <text evidence="3">The sequence shown here is derived from an EMBL/GenBank/DDBJ whole genome shotgun (WGS) entry which is preliminary data.</text>
</comment>
<dbReference type="Pfam" id="PF13843">
    <property type="entry name" value="DDE_Tnp_1_7"/>
    <property type="match status" value="1"/>
</dbReference>
<gene>
    <name evidence="3" type="ORF">ABG768_019069</name>
</gene>
<feature type="region of interest" description="Disordered" evidence="1">
    <location>
        <begin position="1"/>
        <end position="85"/>
    </location>
</feature>
<dbReference type="PANTHER" id="PTHR47272:SF1">
    <property type="entry name" value="PIGGYBAC TRANSPOSABLE ELEMENT-DERIVED PROTEIN 3-LIKE"/>
    <property type="match status" value="1"/>
</dbReference>
<feature type="compositionally biased region" description="Basic and acidic residues" evidence="1">
    <location>
        <begin position="1"/>
        <end position="16"/>
    </location>
</feature>
<dbReference type="AlphaFoldDB" id="A0AAW2AVY7"/>
<proteinExistence type="predicted"/>
<evidence type="ECO:0000313" key="4">
    <source>
        <dbReference type="Proteomes" id="UP001479290"/>
    </source>
</evidence>
<evidence type="ECO:0000313" key="3">
    <source>
        <dbReference type="EMBL" id="KAK9977248.1"/>
    </source>
</evidence>
<organism evidence="3 4">
    <name type="scientific">Culter alburnus</name>
    <name type="common">Topmouth culter</name>
    <dbReference type="NCBI Taxonomy" id="194366"/>
    <lineage>
        <taxon>Eukaryota</taxon>
        <taxon>Metazoa</taxon>
        <taxon>Chordata</taxon>
        <taxon>Craniata</taxon>
        <taxon>Vertebrata</taxon>
        <taxon>Euteleostomi</taxon>
        <taxon>Actinopterygii</taxon>
        <taxon>Neopterygii</taxon>
        <taxon>Teleostei</taxon>
        <taxon>Ostariophysi</taxon>
        <taxon>Cypriniformes</taxon>
        <taxon>Xenocyprididae</taxon>
        <taxon>Xenocypridinae</taxon>
        <taxon>Culter</taxon>
    </lineage>
</organism>
<accession>A0AAW2AVY7</accession>
<sequence length="599" mass="69005">MDTRQFYGRKEHDRAVRVIPSDSEDSELEESENEDSEVEESHEDWIPESGLRDSLEVRGECLSLDNDTESEDEDEDDVEEVDVPRLPRWRTPHNAHFNACPEWQDLLPRSDDIMSPLQYFKQFFSEDILEVIVEQSNLYAIQCDANKPLNLTIKELEQFLGIVVYMSLFGLPGTRMFWNKACRVSQVADTMTLNRWEAIKKHLHFNNNEERQEDNNDPLHKIRPLVTHLTSKLTSIPMSEKLAVDEQMVPFKGRNRLKQYLPSKPKKWGYKILVLAGSDGVPYNLEIYTGRVVQPPELPDVGASGNVVLRLAQPIPKHKNYKVFFDNWFTSVPLVLTLAQQGIHCTGTVRGNRLPGVNLMCDAELKRAGRGSFEQKMAMVRETTLYAVKWYDNRSVTLLSDYTGAHPVTEVDRWDRKQKMITKVPCPAVVKEYNKNMGGVDLLDSLLALYRIKIRSKKWYHRLVFHLLDMIIVTTWLLYRRDCEGTGMRKNEHMKLYTFKSYIAEALCKSGKSLERKKGRPCSTIAGEYEEKRRKGPAAPIPVPDVRLDATAHWMIMAEKKGRCKVPGCTGTPKAKCRKCDVHLCFTSTSNCFLRFHTE</sequence>
<feature type="compositionally biased region" description="Acidic residues" evidence="1">
    <location>
        <begin position="22"/>
        <end position="42"/>
    </location>
</feature>
<dbReference type="PANTHER" id="PTHR47272">
    <property type="entry name" value="DDE_TNP_1_7 DOMAIN-CONTAINING PROTEIN"/>
    <property type="match status" value="1"/>
</dbReference>
<dbReference type="InterPro" id="IPR029526">
    <property type="entry name" value="PGBD"/>
</dbReference>
<evidence type="ECO:0000259" key="2">
    <source>
        <dbReference type="Pfam" id="PF13843"/>
    </source>
</evidence>
<name>A0AAW2AVY7_CULAL</name>